<evidence type="ECO:0000256" key="3">
    <source>
        <dbReference type="ARBA" id="ARBA00022692"/>
    </source>
</evidence>
<evidence type="ECO:0000256" key="5">
    <source>
        <dbReference type="ARBA" id="ARBA00023136"/>
    </source>
</evidence>
<dbReference type="Proteomes" id="UP001160390">
    <property type="component" value="Unassembled WGS sequence"/>
</dbReference>
<accession>A0AA35M1Z8</accession>
<comment type="caution">
    <text evidence="7">The sequence shown here is derived from an EMBL/GenBank/DDBJ whole genome shotgun (WGS) entry which is preliminary data.</text>
</comment>
<keyword evidence="2" id="KW-0813">Transport</keyword>
<keyword evidence="5 6" id="KW-0472">Membrane</keyword>
<feature type="transmembrane region" description="Helical" evidence="6">
    <location>
        <begin position="192"/>
        <end position="212"/>
    </location>
</feature>
<dbReference type="Pfam" id="PF07690">
    <property type="entry name" value="MFS_1"/>
    <property type="match status" value="1"/>
</dbReference>
<evidence type="ECO:0000256" key="4">
    <source>
        <dbReference type="ARBA" id="ARBA00022989"/>
    </source>
</evidence>
<evidence type="ECO:0000313" key="8">
    <source>
        <dbReference type="Proteomes" id="UP001160390"/>
    </source>
</evidence>
<protein>
    <submittedName>
        <fullName evidence="7">Uncharacterized protein</fullName>
    </submittedName>
</protein>
<keyword evidence="8" id="KW-1185">Reference proteome</keyword>
<dbReference type="EMBL" id="CABFNP030000852">
    <property type="protein sequence ID" value="CAI6088655.1"/>
    <property type="molecule type" value="Genomic_DNA"/>
</dbReference>
<dbReference type="InterPro" id="IPR011701">
    <property type="entry name" value="MFS"/>
</dbReference>
<dbReference type="GO" id="GO:0016020">
    <property type="term" value="C:membrane"/>
    <property type="evidence" value="ECO:0007669"/>
    <property type="project" value="UniProtKB-SubCell"/>
</dbReference>
<reference evidence="7" key="1">
    <citation type="submission" date="2023-01" db="EMBL/GenBank/DDBJ databases">
        <authorList>
            <person name="Piombo E."/>
        </authorList>
    </citation>
    <scope>NUCLEOTIDE SEQUENCE</scope>
</reference>
<organism evidence="7 8">
    <name type="scientific">Clonostachys chloroleuca</name>
    <dbReference type="NCBI Taxonomy" id="1926264"/>
    <lineage>
        <taxon>Eukaryota</taxon>
        <taxon>Fungi</taxon>
        <taxon>Dikarya</taxon>
        <taxon>Ascomycota</taxon>
        <taxon>Pezizomycotina</taxon>
        <taxon>Sordariomycetes</taxon>
        <taxon>Hypocreomycetidae</taxon>
        <taxon>Hypocreales</taxon>
        <taxon>Bionectriaceae</taxon>
        <taxon>Clonostachys</taxon>
    </lineage>
</organism>
<feature type="transmembrane region" description="Helical" evidence="6">
    <location>
        <begin position="14"/>
        <end position="33"/>
    </location>
</feature>
<evidence type="ECO:0000313" key="7">
    <source>
        <dbReference type="EMBL" id="CAI6088655.1"/>
    </source>
</evidence>
<comment type="subcellular location">
    <subcellularLocation>
        <location evidence="1">Membrane</location>
        <topology evidence="1">Multi-pass membrane protein</topology>
    </subcellularLocation>
</comment>
<keyword evidence="4 6" id="KW-1133">Transmembrane helix</keyword>
<feature type="transmembrane region" description="Helical" evidence="6">
    <location>
        <begin position="45"/>
        <end position="65"/>
    </location>
</feature>
<keyword evidence="3 6" id="KW-0812">Transmembrane</keyword>
<dbReference type="SUPFAM" id="SSF103473">
    <property type="entry name" value="MFS general substrate transporter"/>
    <property type="match status" value="1"/>
</dbReference>
<evidence type="ECO:0000256" key="2">
    <source>
        <dbReference type="ARBA" id="ARBA00022448"/>
    </source>
</evidence>
<dbReference type="GO" id="GO:0022857">
    <property type="term" value="F:transmembrane transporter activity"/>
    <property type="evidence" value="ECO:0007669"/>
    <property type="project" value="InterPro"/>
</dbReference>
<sequence>MFYKKSEQGLRCTAWYFMVGVAAIVGGLLGYGVGHTHTAVGQWQFVFLICGGFTVLWAFVIYFFLPDSPLQAYFLTEREKSIAVERLRGNRTGIKSTEGKWDQAREALTDPQVWLFELWSGISQILNIGGSFLPLVIQDIGFTGLQTTLLTLPVGGVECVAMVVAGGLSSYFGKGRTIIMFAVTCPTLARATGVWLLLCIPASYAIMLSLIASNVAGTTKKVTTTLLCFVCFCVGNIVSPQLFLSTEAPIYGTAMRSMLVAMALTQLTTLLLGVYYVYENRRRDALLSQTAQDIINASTVYNEEFRDRTDKQDYLRFRYEW</sequence>
<evidence type="ECO:0000256" key="6">
    <source>
        <dbReference type="SAM" id="Phobius"/>
    </source>
</evidence>
<proteinExistence type="predicted"/>
<dbReference type="Gene3D" id="1.20.1250.20">
    <property type="entry name" value="MFS general substrate transporter like domains"/>
    <property type="match status" value="1"/>
</dbReference>
<feature type="transmembrane region" description="Helical" evidence="6">
    <location>
        <begin position="224"/>
        <end position="243"/>
    </location>
</feature>
<gene>
    <name evidence="7" type="ORF">CCHLO57077_00016494</name>
</gene>
<dbReference type="PANTHER" id="PTHR43791">
    <property type="entry name" value="PERMEASE-RELATED"/>
    <property type="match status" value="1"/>
</dbReference>
<dbReference type="AlphaFoldDB" id="A0AA35M1Z8"/>
<dbReference type="InterPro" id="IPR036259">
    <property type="entry name" value="MFS_trans_sf"/>
</dbReference>
<evidence type="ECO:0000256" key="1">
    <source>
        <dbReference type="ARBA" id="ARBA00004141"/>
    </source>
</evidence>
<dbReference type="PANTHER" id="PTHR43791:SF70">
    <property type="entry name" value="MAJOR FACILITATOR SUPERFAMILY (MFS) PROFILE DOMAIN-CONTAINING PROTEIN"/>
    <property type="match status" value="1"/>
</dbReference>
<feature type="transmembrane region" description="Helical" evidence="6">
    <location>
        <begin position="149"/>
        <end position="172"/>
    </location>
</feature>
<name>A0AA35M1Z8_9HYPO</name>
<feature type="transmembrane region" description="Helical" evidence="6">
    <location>
        <begin position="255"/>
        <end position="278"/>
    </location>
</feature>